<evidence type="ECO:0000256" key="1">
    <source>
        <dbReference type="ARBA" id="ARBA00022630"/>
    </source>
</evidence>
<evidence type="ECO:0000313" key="5">
    <source>
        <dbReference type="EMBL" id="MCM8558371.1"/>
    </source>
</evidence>
<evidence type="ECO:0000256" key="3">
    <source>
        <dbReference type="ARBA" id="ARBA00022991"/>
    </source>
</evidence>
<gene>
    <name evidence="5" type="ORF">NDO55_11135</name>
</gene>
<evidence type="ECO:0000313" key="6">
    <source>
        <dbReference type="Proteomes" id="UP001155128"/>
    </source>
</evidence>
<feature type="domain" description="PAS" evidence="4">
    <location>
        <begin position="28"/>
        <end position="124"/>
    </location>
</feature>
<dbReference type="Proteomes" id="UP001155128">
    <property type="component" value="Unassembled WGS sequence"/>
</dbReference>
<dbReference type="Pfam" id="PF13426">
    <property type="entry name" value="PAS_9"/>
    <property type="match status" value="1"/>
</dbReference>
<accession>A0A9X2J4H4</accession>
<keyword evidence="2" id="KW-0288">FMN</keyword>
<organism evidence="5 6">
    <name type="scientific">Sphingomicrobium sediminis</name>
    <dbReference type="NCBI Taxonomy" id="2950949"/>
    <lineage>
        <taxon>Bacteria</taxon>
        <taxon>Pseudomonadati</taxon>
        <taxon>Pseudomonadota</taxon>
        <taxon>Alphaproteobacteria</taxon>
        <taxon>Sphingomonadales</taxon>
        <taxon>Sphingomonadaceae</taxon>
        <taxon>Sphingomicrobium</taxon>
    </lineage>
</organism>
<evidence type="ECO:0000256" key="2">
    <source>
        <dbReference type="ARBA" id="ARBA00022643"/>
    </source>
</evidence>
<dbReference type="Gene3D" id="3.30.450.20">
    <property type="entry name" value="PAS domain"/>
    <property type="match status" value="1"/>
</dbReference>
<dbReference type="InterPro" id="IPR000014">
    <property type="entry name" value="PAS"/>
</dbReference>
<name>A0A9X2J4H4_9SPHN</name>
<dbReference type="RefSeq" id="WP_252115215.1">
    <property type="nucleotide sequence ID" value="NZ_JAMSHT010000001.1"/>
</dbReference>
<evidence type="ECO:0000259" key="4">
    <source>
        <dbReference type="Pfam" id="PF13426"/>
    </source>
</evidence>
<proteinExistence type="predicted"/>
<keyword evidence="3" id="KW-0157">Chromophore</keyword>
<dbReference type="PANTHER" id="PTHR47429">
    <property type="entry name" value="PROTEIN TWIN LOV 1"/>
    <property type="match status" value="1"/>
</dbReference>
<comment type="caution">
    <text evidence="5">The sequence shown here is derived from an EMBL/GenBank/DDBJ whole genome shotgun (WGS) entry which is preliminary data.</text>
</comment>
<dbReference type="AlphaFoldDB" id="A0A9X2J4H4"/>
<dbReference type="SUPFAM" id="SSF55785">
    <property type="entry name" value="PYP-like sensor domain (PAS domain)"/>
    <property type="match status" value="1"/>
</dbReference>
<dbReference type="NCBIfam" id="TIGR00229">
    <property type="entry name" value="sensory_box"/>
    <property type="match status" value="1"/>
</dbReference>
<dbReference type="InterPro" id="IPR035965">
    <property type="entry name" value="PAS-like_dom_sf"/>
</dbReference>
<keyword evidence="6" id="KW-1185">Reference proteome</keyword>
<reference evidence="5" key="1">
    <citation type="submission" date="2022-06" db="EMBL/GenBank/DDBJ databases">
        <title>Sphingomicrobium sedimins sp. nov., a marine bacterium isolated from tidal flat.</title>
        <authorList>
            <person name="Kim C.-H."/>
            <person name="Yoo Y."/>
            <person name="Kim J.-J."/>
        </authorList>
    </citation>
    <scope>NUCLEOTIDE SEQUENCE</scope>
    <source>
        <strain evidence="5">GRR-S6-50</strain>
    </source>
</reference>
<dbReference type="EMBL" id="JAMSHT010000001">
    <property type="protein sequence ID" value="MCM8558371.1"/>
    <property type="molecule type" value="Genomic_DNA"/>
</dbReference>
<dbReference type="PANTHER" id="PTHR47429:SF2">
    <property type="entry name" value="PROTEIN TWIN LOV 1"/>
    <property type="match status" value="1"/>
</dbReference>
<protein>
    <submittedName>
        <fullName evidence="5">PAS domain-containing protein</fullName>
    </submittedName>
</protein>
<sequence>MSPTQLPSGLVDYVESAGIALTLADARDPEHPLILVNEPFLKLSGRKRDEVIGRNCRFLQGDRRDQEGLEKVRRFLASEEIGTIRVQLVNLRADGTPFINMLTLSRICDPENETCYLFASQFDIGAADAADAEDYEDELGRTRQYARDMLKPVGMQLMGSRAALADAALTIAQARIQLSRYAD</sequence>
<keyword evidence="1" id="KW-0285">Flavoprotein</keyword>
<dbReference type="CDD" id="cd00130">
    <property type="entry name" value="PAS"/>
    <property type="match status" value="1"/>
</dbReference>